<comment type="caution">
    <text evidence="2">The sequence shown here is derived from an EMBL/GenBank/DDBJ whole genome shotgun (WGS) entry which is preliminary data.</text>
</comment>
<feature type="chain" id="PRO_5019027754" evidence="1">
    <location>
        <begin position="25"/>
        <end position="222"/>
    </location>
</feature>
<dbReference type="Proteomes" id="UP000282211">
    <property type="component" value="Unassembled WGS sequence"/>
</dbReference>
<dbReference type="InParanoid" id="A0A420WEB8"/>
<dbReference type="OrthoDB" id="9984775at2"/>
<reference evidence="2 3" key="1">
    <citation type="submission" date="2018-10" db="EMBL/GenBank/DDBJ databases">
        <title>Genomic Encyclopedia of Type Strains, Phase IV (KMG-IV): sequencing the most valuable type-strain genomes for metagenomic binning, comparative biology and taxonomic classification.</title>
        <authorList>
            <person name="Goeker M."/>
        </authorList>
    </citation>
    <scope>NUCLEOTIDE SEQUENCE [LARGE SCALE GENOMIC DNA]</scope>
    <source>
        <strain evidence="2 3">DSM 22008</strain>
    </source>
</reference>
<keyword evidence="1" id="KW-0732">Signal</keyword>
<sequence>MPIKYIVSAVSALGILSLTSAASAGGCAGPDCVLGMQYIPGNAPRFDSMTVATPQPMGHLKSINFQRAPHVSIMRVHGLGPNVELSDGPTGFTEGCHPTSTRYCRQDVNTTVHAPAPIMHAPAAPAPLYRPAPPQSYTPQPMMNSGTSYSGTSTSGYWEKVSGPRTIDGMMATQVICRRPAPQPVAQPQTYYRVVRPIVHVPVPVPTPVPAPMPALPYCGGR</sequence>
<feature type="signal peptide" evidence="1">
    <location>
        <begin position="1"/>
        <end position="24"/>
    </location>
</feature>
<evidence type="ECO:0000313" key="3">
    <source>
        <dbReference type="Proteomes" id="UP000282211"/>
    </source>
</evidence>
<dbReference type="AlphaFoldDB" id="A0A420WEB8"/>
<gene>
    <name evidence="2" type="ORF">DES40_2161</name>
</gene>
<dbReference type="EMBL" id="RBII01000002">
    <property type="protein sequence ID" value="RKQ69361.1"/>
    <property type="molecule type" value="Genomic_DNA"/>
</dbReference>
<name>A0A420WEB8_9PROT</name>
<organism evidence="2 3">
    <name type="scientific">Litorimonas taeanensis</name>
    <dbReference type="NCBI Taxonomy" id="568099"/>
    <lineage>
        <taxon>Bacteria</taxon>
        <taxon>Pseudomonadati</taxon>
        <taxon>Pseudomonadota</taxon>
        <taxon>Alphaproteobacteria</taxon>
        <taxon>Maricaulales</taxon>
        <taxon>Robiginitomaculaceae</taxon>
    </lineage>
</organism>
<dbReference type="PROSITE" id="PS51257">
    <property type="entry name" value="PROKAR_LIPOPROTEIN"/>
    <property type="match status" value="1"/>
</dbReference>
<proteinExistence type="predicted"/>
<accession>A0A420WEB8</accession>
<keyword evidence="3" id="KW-1185">Reference proteome</keyword>
<dbReference type="RefSeq" id="WP_121101929.1">
    <property type="nucleotide sequence ID" value="NZ_RBII01000002.1"/>
</dbReference>
<evidence type="ECO:0000256" key="1">
    <source>
        <dbReference type="SAM" id="SignalP"/>
    </source>
</evidence>
<protein>
    <submittedName>
        <fullName evidence="2">Uncharacterized protein</fullName>
    </submittedName>
</protein>
<evidence type="ECO:0000313" key="2">
    <source>
        <dbReference type="EMBL" id="RKQ69361.1"/>
    </source>
</evidence>